<evidence type="ECO:0000256" key="4">
    <source>
        <dbReference type="ARBA" id="ARBA00023110"/>
    </source>
</evidence>
<dbReference type="PANTHER" id="PTHR30560:SF4">
    <property type="entry name" value="OS01G0894700 PROTEIN"/>
    <property type="match status" value="1"/>
</dbReference>
<reference evidence="9" key="1">
    <citation type="submission" date="2021-01" db="UniProtKB">
        <authorList>
            <consortium name="EnsemblPlants"/>
        </authorList>
    </citation>
    <scope>IDENTIFICATION</scope>
</reference>
<name>A0A7N0TKM9_KALFE</name>
<comment type="similarity">
    <text evidence="2">Belongs to the FKBP-type PPIase family. Tig subfamily.</text>
</comment>
<dbReference type="GO" id="GO:0003755">
    <property type="term" value="F:peptidyl-prolyl cis-trans isomerase activity"/>
    <property type="evidence" value="ECO:0007669"/>
    <property type="project" value="UniProtKB-KW"/>
</dbReference>
<dbReference type="Pfam" id="PF05697">
    <property type="entry name" value="Trigger_N"/>
    <property type="match status" value="1"/>
</dbReference>
<dbReference type="InterPro" id="IPR005215">
    <property type="entry name" value="Trig_fac"/>
</dbReference>
<comment type="catalytic activity">
    <reaction evidence="1">
        <text>[protein]-peptidylproline (omega=180) = [protein]-peptidylproline (omega=0)</text>
        <dbReference type="Rhea" id="RHEA:16237"/>
        <dbReference type="Rhea" id="RHEA-COMP:10747"/>
        <dbReference type="Rhea" id="RHEA-COMP:10748"/>
        <dbReference type="ChEBI" id="CHEBI:83833"/>
        <dbReference type="ChEBI" id="CHEBI:83834"/>
        <dbReference type="EC" id="5.2.1.8"/>
    </reaction>
</comment>
<evidence type="ECO:0000256" key="1">
    <source>
        <dbReference type="ARBA" id="ARBA00000971"/>
    </source>
</evidence>
<dbReference type="Gramene" id="Kaladp0039s0448.1.v1.1">
    <property type="protein sequence ID" value="Kaladp0039s0448.1.v1.1"/>
    <property type="gene ID" value="Kaladp0039s0448.v1.1"/>
</dbReference>
<protein>
    <recommendedName>
        <fullName evidence="3">peptidylprolyl isomerase</fullName>
        <ecNumber evidence="3">5.2.1.8</ecNumber>
    </recommendedName>
</protein>
<dbReference type="SUPFAM" id="SSF102735">
    <property type="entry name" value="Trigger factor ribosome-binding domain"/>
    <property type="match status" value="1"/>
</dbReference>
<keyword evidence="4" id="KW-0697">Rotamase</keyword>
<dbReference type="AlphaFoldDB" id="A0A7N0TKM9"/>
<accession>A0A7N0TKM9</accession>
<dbReference type="InterPro" id="IPR036611">
    <property type="entry name" value="Trigger_fac_ribosome-bd_sf"/>
</dbReference>
<dbReference type="GO" id="GO:0043022">
    <property type="term" value="F:ribosome binding"/>
    <property type="evidence" value="ECO:0007669"/>
    <property type="project" value="TreeGrafter"/>
</dbReference>
<organism evidence="9 10">
    <name type="scientific">Kalanchoe fedtschenkoi</name>
    <name type="common">Lavender scallops</name>
    <name type="synonym">South American air plant</name>
    <dbReference type="NCBI Taxonomy" id="63787"/>
    <lineage>
        <taxon>Eukaryota</taxon>
        <taxon>Viridiplantae</taxon>
        <taxon>Streptophyta</taxon>
        <taxon>Embryophyta</taxon>
        <taxon>Tracheophyta</taxon>
        <taxon>Spermatophyta</taxon>
        <taxon>Magnoliopsida</taxon>
        <taxon>eudicotyledons</taxon>
        <taxon>Gunneridae</taxon>
        <taxon>Pentapetalae</taxon>
        <taxon>Saxifragales</taxon>
        <taxon>Crassulaceae</taxon>
        <taxon>Kalanchoe</taxon>
    </lineage>
</organism>
<dbReference type="GO" id="GO:0043335">
    <property type="term" value="P:protein unfolding"/>
    <property type="evidence" value="ECO:0007669"/>
    <property type="project" value="TreeGrafter"/>
</dbReference>
<evidence type="ECO:0000259" key="8">
    <source>
        <dbReference type="Pfam" id="PF05697"/>
    </source>
</evidence>
<dbReference type="Proteomes" id="UP000594263">
    <property type="component" value="Unplaced"/>
</dbReference>
<comment type="function">
    <text evidence="7">Involved in protein export. Acts as a chaperone by maintaining the newly synthesized protein in an open conformation. Functions as a peptidyl-prolyl cis-trans isomerase.</text>
</comment>
<dbReference type="InterPro" id="IPR008881">
    <property type="entry name" value="Trigger_fac_ribosome-bd_bac"/>
</dbReference>
<evidence type="ECO:0000256" key="7">
    <source>
        <dbReference type="ARBA" id="ARBA00024849"/>
    </source>
</evidence>
<dbReference type="PANTHER" id="PTHR30560">
    <property type="entry name" value="TRIGGER FACTOR CHAPERONE AND PEPTIDYL-PROLYL CIS/TRANS ISOMERASE"/>
    <property type="match status" value="1"/>
</dbReference>
<dbReference type="GO" id="GO:0051083">
    <property type="term" value="P:'de novo' cotranslational protein folding"/>
    <property type="evidence" value="ECO:0007669"/>
    <property type="project" value="TreeGrafter"/>
</dbReference>
<dbReference type="Gene3D" id="3.30.70.1050">
    <property type="entry name" value="Trigger factor ribosome-binding domain"/>
    <property type="match status" value="1"/>
</dbReference>
<evidence type="ECO:0000313" key="10">
    <source>
        <dbReference type="Proteomes" id="UP000594263"/>
    </source>
</evidence>
<evidence type="ECO:0000313" key="9">
    <source>
        <dbReference type="EnsemblPlants" id="Kaladp0039s0448.1.v1.1"/>
    </source>
</evidence>
<evidence type="ECO:0000256" key="2">
    <source>
        <dbReference type="ARBA" id="ARBA00005464"/>
    </source>
</evidence>
<evidence type="ECO:0000256" key="6">
    <source>
        <dbReference type="ARBA" id="ARBA00023235"/>
    </source>
</evidence>
<keyword evidence="10" id="KW-1185">Reference proteome</keyword>
<dbReference type="GO" id="GO:0015031">
    <property type="term" value="P:protein transport"/>
    <property type="evidence" value="ECO:0007669"/>
    <property type="project" value="InterPro"/>
</dbReference>
<evidence type="ECO:0000256" key="3">
    <source>
        <dbReference type="ARBA" id="ARBA00013194"/>
    </source>
</evidence>
<keyword evidence="5" id="KW-0143">Chaperone</keyword>
<feature type="domain" description="Trigger factor ribosome-binding bacterial" evidence="8">
    <location>
        <begin position="171"/>
        <end position="299"/>
    </location>
</feature>
<dbReference type="EC" id="5.2.1.8" evidence="3"/>
<sequence>MTSEVSIKILSTKPKLRERDLLGLCRWVWRRKERSRHVTIGVVLRSLIKRGEDNVGGGGSEGVWPCPCRPRFFLVNFLNQALSFPSLCFRLQISASAARTHALFISNTSTQRFKSQSLVTPRFVHTRAPDEQHRISYHERLVLCAAAAAAGLEASVGTDAQESDIKAKNAKISVESRDEDRIQLRVDVTGEDTDKVFNLVLRNLASTAPPIPGFRRQKGGKTTKVPKDFLLNVLGEERVTKFVIQEIVSSTVADYVKKEGLLVKENKLNTTQTLEELQKMFSPGKEFGFNANLELEKETGETTSLQDSDIIDEIASLQDSDIIDVAVETEV</sequence>
<proteinExistence type="inferred from homology"/>
<dbReference type="FunFam" id="3.30.70.1050:FF:000004">
    <property type="entry name" value="Trigger factor"/>
    <property type="match status" value="1"/>
</dbReference>
<dbReference type="EnsemblPlants" id="Kaladp0039s0448.1.v1.1">
    <property type="protein sequence ID" value="Kaladp0039s0448.1.v1.1"/>
    <property type="gene ID" value="Kaladp0039s0448.v1.1"/>
</dbReference>
<keyword evidence="6" id="KW-0413">Isomerase</keyword>
<evidence type="ECO:0000256" key="5">
    <source>
        <dbReference type="ARBA" id="ARBA00023186"/>
    </source>
</evidence>
<dbReference type="GO" id="GO:0044183">
    <property type="term" value="F:protein folding chaperone"/>
    <property type="evidence" value="ECO:0007669"/>
    <property type="project" value="TreeGrafter"/>
</dbReference>